<dbReference type="EMBL" id="LHPG02000025">
    <property type="protein sequence ID" value="PRW20299.1"/>
    <property type="molecule type" value="Genomic_DNA"/>
</dbReference>
<dbReference type="AlphaFoldDB" id="A0A2P6TCE6"/>
<reference evidence="1 2" key="1">
    <citation type="journal article" date="2018" name="Plant J.">
        <title>Genome sequences of Chlorella sorokiniana UTEX 1602 and Micractinium conductrix SAG 241.80: implications to maltose excretion by a green alga.</title>
        <authorList>
            <person name="Arriola M.B."/>
            <person name="Velmurugan N."/>
            <person name="Zhang Y."/>
            <person name="Plunkett M.H."/>
            <person name="Hondzo H."/>
            <person name="Barney B.M."/>
        </authorList>
    </citation>
    <scope>NUCLEOTIDE SEQUENCE [LARGE SCALE GENOMIC DNA]</scope>
    <source>
        <strain evidence="2">UTEX 1602</strain>
    </source>
</reference>
<protein>
    <submittedName>
        <fullName evidence="1">Uncharacterized protein</fullName>
    </submittedName>
</protein>
<gene>
    <name evidence="1" type="ORF">C2E21_9144</name>
</gene>
<proteinExistence type="predicted"/>
<accession>A0A2P6TCE6</accession>
<evidence type="ECO:0000313" key="2">
    <source>
        <dbReference type="Proteomes" id="UP000239899"/>
    </source>
</evidence>
<sequence length="74" mass="8133">MVGNPALKHQLSSKSKEELVRGDHPWSGVAEAILKPLPADWRHNIQQAFSQMGEALGKLLGSGEQKISRGRRGF</sequence>
<dbReference type="Proteomes" id="UP000239899">
    <property type="component" value="Unassembled WGS sequence"/>
</dbReference>
<dbReference type="OrthoDB" id="511162at2759"/>
<organism evidence="1 2">
    <name type="scientific">Chlorella sorokiniana</name>
    <name type="common">Freshwater green alga</name>
    <dbReference type="NCBI Taxonomy" id="3076"/>
    <lineage>
        <taxon>Eukaryota</taxon>
        <taxon>Viridiplantae</taxon>
        <taxon>Chlorophyta</taxon>
        <taxon>core chlorophytes</taxon>
        <taxon>Trebouxiophyceae</taxon>
        <taxon>Chlorellales</taxon>
        <taxon>Chlorellaceae</taxon>
        <taxon>Chlorella clade</taxon>
        <taxon>Chlorella</taxon>
    </lineage>
</organism>
<keyword evidence="2" id="KW-1185">Reference proteome</keyword>
<evidence type="ECO:0000313" key="1">
    <source>
        <dbReference type="EMBL" id="PRW20299.1"/>
    </source>
</evidence>
<comment type="caution">
    <text evidence="1">The sequence shown here is derived from an EMBL/GenBank/DDBJ whole genome shotgun (WGS) entry which is preliminary data.</text>
</comment>
<name>A0A2P6TCE6_CHLSO</name>